<protein>
    <submittedName>
        <fullName evidence="2">Sulfotransferase</fullName>
    </submittedName>
</protein>
<evidence type="ECO:0000313" key="3">
    <source>
        <dbReference type="Proteomes" id="UP000265955"/>
    </source>
</evidence>
<feature type="compositionally biased region" description="Polar residues" evidence="1">
    <location>
        <begin position="50"/>
        <end position="71"/>
    </location>
</feature>
<dbReference type="AlphaFoldDB" id="A0A3A3FQX1"/>
<keyword evidence="3" id="KW-1185">Reference proteome</keyword>
<feature type="region of interest" description="Disordered" evidence="1">
    <location>
        <begin position="50"/>
        <end position="74"/>
    </location>
</feature>
<dbReference type="Pfam" id="PF13469">
    <property type="entry name" value="Sulfotransfer_3"/>
    <property type="match status" value="1"/>
</dbReference>
<name>A0A3A3FQX1_9BURK</name>
<comment type="caution">
    <text evidence="2">The sequence shown here is derived from an EMBL/GenBank/DDBJ whole genome shotgun (WGS) entry which is preliminary data.</text>
</comment>
<dbReference type="EMBL" id="QYUO01000001">
    <property type="protein sequence ID" value="RJF97604.1"/>
    <property type="molecule type" value="Genomic_DNA"/>
</dbReference>
<accession>A0A3A3FQX1</accession>
<dbReference type="InterPro" id="IPR052736">
    <property type="entry name" value="Stf3_sulfotransferase"/>
</dbReference>
<dbReference type="SUPFAM" id="SSF52540">
    <property type="entry name" value="P-loop containing nucleoside triphosphate hydrolases"/>
    <property type="match status" value="1"/>
</dbReference>
<organism evidence="2 3">
    <name type="scientific">Noviherbaspirillum saxi</name>
    <dbReference type="NCBI Taxonomy" id="2320863"/>
    <lineage>
        <taxon>Bacteria</taxon>
        <taxon>Pseudomonadati</taxon>
        <taxon>Pseudomonadota</taxon>
        <taxon>Betaproteobacteria</taxon>
        <taxon>Burkholderiales</taxon>
        <taxon>Oxalobacteraceae</taxon>
        <taxon>Noviherbaspirillum</taxon>
    </lineage>
</organism>
<dbReference type="GO" id="GO:0016740">
    <property type="term" value="F:transferase activity"/>
    <property type="evidence" value="ECO:0007669"/>
    <property type="project" value="UniProtKB-KW"/>
</dbReference>
<dbReference type="InterPro" id="IPR027417">
    <property type="entry name" value="P-loop_NTPase"/>
</dbReference>
<dbReference type="PANTHER" id="PTHR36451:SF1">
    <property type="entry name" value="OMEGA-HYDROXY-BETA-DIHYDROMENAQUINONE-9 SULFOTRANSFERASE STF3"/>
    <property type="match status" value="1"/>
</dbReference>
<dbReference type="Proteomes" id="UP000265955">
    <property type="component" value="Unassembled WGS sequence"/>
</dbReference>
<gene>
    <name evidence="2" type="ORF">D3871_02985</name>
</gene>
<evidence type="ECO:0000256" key="1">
    <source>
        <dbReference type="SAM" id="MobiDB-lite"/>
    </source>
</evidence>
<evidence type="ECO:0000313" key="2">
    <source>
        <dbReference type="EMBL" id="RJF97604.1"/>
    </source>
</evidence>
<sequence>MICRWRRAHFIYRRRTACDGQMSATPYSRTNTAIQSARRGATLATTTIRQSAQPRRPCRNNTMDNKPSTHYQPPFVTKFNRSTRLWNLFGQKKIDLSEESLIAAARAETGLERFGDESFLAPLRMLLQSLETEADLNPFGRFNARMRTIRSLKNRLWANACFEAHPEILAQNIETPIVIVGPHRSGTTRLQRMMATDTRLQHLKTWEGFNPAPRPGQPEMGKQARREEVRQFLDMGKQIYTGGHIAHPMDADWPEEDMLLLNHSFCGFSVLGMFHVPSYYRWFLDYDKTEVYRYTAKLMKLISWSRGDGADKRWVLKNPQHMLDLDTLLKVFPDARLVFTHRDPLKTVGSVMSLMWYFAVQHTDVPCRARTRDVWMDFCEQAARRAIDAREQIPAAQQMDVHYDDMNRDWRAAMHRIYAFAGMEFTPQGEQEMQAWLSASESENLHGGHRYALEDFGTSADEVDRRMMFVRERYAIAYEGK</sequence>
<keyword evidence="2" id="KW-0808">Transferase</keyword>
<proteinExistence type="predicted"/>
<dbReference type="PANTHER" id="PTHR36451">
    <property type="entry name" value="PAPS-DEPENDENT SULFOTRANSFERASE STF3"/>
    <property type="match status" value="1"/>
</dbReference>
<dbReference type="Gene3D" id="3.40.50.300">
    <property type="entry name" value="P-loop containing nucleotide triphosphate hydrolases"/>
    <property type="match status" value="1"/>
</dbReference>
<reference evidence="3" key="1">
    <citation type="submission" date="2018-09" db="EMBL/GenBank/DDBJ databases">
        <authorList>
            <person name="Zhu H."/>
        </authorList>
    </citation>
    <scope>NUCLEOTIDE SEQUENCE [LARGE SCALE GENOMIC DNA]</scope>
    <source>
        <strain evidence="3">K1R23-30</strain>
    </source>
</reference>